<sequence length="291" mass="31908">MSPQKFLESNVRSNCNSTTDTKSCRASRFDGYILSHVTDTDYFEDPKRYHHALITSIGSSAIPNPETNEQPSPMLSSWWSHGQSRVTPSSSAKNVSMSTNSNCHQSLFPTRHLRTVYSKHTTLNIQKHKEDTKEPIQHPILNKHPTKTRKLGTSTMRSTFINKISNNALVFVAASIVLSTITGTTGGPGSVSALPTEDALIESIAARHILEGRVNTKSACRYYSSPQQCVPTICACADGSFYALNRAAMKKGEHGCDPPKDKYPGDQCSLKISCCKVNTWIGTGDENPVLT</sequence>
<evidence type="ECO:0000313" key="2">
    <source>
        <dbReference type="EMBL" id="KAK3391765.1"/>
    </source>
</evidence>
<name>A0AAE0U5W1_SORBR</name>
<reference evidence="2" key="1">
    <citation type="journal article" date="2023" name="Mol. Phylogenet. Evol.">
        <title>Genome-scale phylogeny and comparative genomics of the fungal order Sordariales.</title>
        <authorList>
            <person name="Hensen N."/>
            <person name="Bonometti L."/>
            <person name="Westerberg I."/>
            <person name="Brannstrom I.O."/>
            <person name="Guillou S."/>
            <person name="Cros-Aarteil S."/>
            <person name="Calhoun S."/>
            <person name="Haridas S."/>
            <person name="Kuo A."/>
            <person name="Mondo S."/>
            <person name="Pangilinan J."/>
            <person name="Riley R."/>
            <person name="LaButti K."/>
            <person name="Andreopoulos B."/>
            <person name="Lipzen A."/>
            <person name="Chen C."/>
            <person name="Yan M."/>
            <person name="Daum C."/>
            <person name="Ng V."/>
            <person name="Clum A."/>
            <person name="Steindorff A."/>
            <person name="Ohm R.A."/>
            <person name="Martin F."/>
            <person name="Silar P."/>
            <person name="Natvig D.O."/>
            <person name="Lalanne C."/>
            <person name="Gautier V."/>
            <person name="Ament-Velasquez S.L."/>
            <person name="Kruys A."/>
            <person name="Hutchinson M.I."/>
            <person name="Powell A.J."/>
            <person name="Barry K."/>
            <person name="Miller A.N."/>
            <person name="Grigoriev I.V."/>
            <person name="Debuchy R."/>
            <person name="Gladieux P."/>
            <person name="Hiltunen Thoren M."/>
            <person name="Johannesson H."/>
        </authorList>
    </citation>
    <scope>NUCLEOTIDE SEQUENCE</scope>
    <source>
        <strain evidence="2">FGSC 1904</strain>
    </source>
</reference>
<protein>
    <submittedName>
        <fullName evidence="2">Uncharacterized protein</fullName>
    </submittedName>
</protein>
<feature type="compositionally biased region" description="Polar residues" evidence="1">
    <location>
        <begin position="10"/>
        <end position="21"/>
    </location>
</feature>
<gene>
    <name evidence="2" type="ORF">B0T20DRAFT_488654</name>
</gene>
<feature type="region of interest" description="Disordered" evidence="1">
    <location>
        <begin position="1"/>
        <end position="21"/>
    </location>
</feature>
<evidence type="ECO:0000313" key="3">
    <source>
        <dbReference type="Proteomes" id="UP001281003"/>
    </source>
</evidence>
<dbReference type="AlphaFoldDB" id="A0AAE0U5W1"/>
<evidence type="ECO:0000256" key="1">
    <source>
        <dbReference type="SAM" id="MobiDB-lite"/>
    </source>
</evidence>
<reference evidence="2" key="2">
    <citation type="submission" date="2023-07" db="EMBL/GenBank/DDBJ databases">
        <authorList>
            <consortium name="Lawrence Berkeley National Laboratory"/>
            <person name="Haridas S."/>
            <person name="Hensen N."/>
            <person name="Bonometti L."/>
            <person name="Westerberg I."/>
            <person name="Brannstrom I.O."/>
            <person name="Guillou S."/>
            <person name="Cros-Aarteil S."/>
            <person name="Calhoun S."/>
            <person name="Kuo A."/>
            <person name="Mondo S."/>
            <person name="Pangilinan J."/>
            <person name="Riley R."/>
            <person name="LaButti K."/>
            <person name="Andreopoulos B."/>
            <person name="Lipzen A."/>
            <person name="Chen C."/>
            <person name="Yanf M."/>
            <person name="Daum C."/>
            <person name="Ng V."/>
            <person name="Clum A."/>
            <person name="Steindorff A."/>
            <person name="Ohm R."/>
            <person name="Martin F."/>
            <person name="Silar P."/>
            <person name="Natvig D."/>
            <person name="Lalanne C."/>
            <person name="Gautier V."/>
            <person name="Ament-velasquez S.L."/>
            <person name="Kruys A."/>
            <person name="Hutchinson M.I."/>
            <person name="Powell A.J."/>
            <person name="Barry K."/>
            <person name="Miller A.N."/>
            <person name="Grigoriev I.V."/>
            <person name="Debuchy R."/>
            <person name="Gladieux P."/>
            <person name="Thoren M.H."/>
            <person name="Johannesson H."/>
        </authorList>
    </citation>
    <scope>NUCLEOTIDE SEQUENCE</scope>
    <source>
        <strain evidence="2">FGSC 1904</strain>
    </source>
</reference>
<feature type="region of interest" description="Disordered" evidence="1">
    <location>
        <begin position="59"/>
        <end position="100"/>
    </location>
</feature>
<accession>A0AAE0U5W1</accession>
<comment type="caution">
    <text evidence="2">The sequence shown here is derived from an EMBL/GenBank/DDBJ whole genome shotgun (WGS) entry which is preliminary data.</text>
</comment>
<dbReference type="EMBL" id="JAUTDP010000012">
    <property type="protein sequence ID" value="KAK3391765.1"/>
    <property type="molecule type" value="Genomic_DNA"/>
</dbReference>
<proteinExistence type="predicted"/>
<dbReference type="Proteomes" id="UP001281003">
    <property type="component" value="Unassembled WGS sequence"/>
</dbReference>
<keyword evidence="3" id="KW-1185">Reference proteome</keyword>
<organism evidence="2 3">
    <name type="scientific">Sordaria brevicollis</name>
    <dbReference type="NCBI Taxonomy" id="83679"/>
    <lineage>
        <taxon>Eukaryota</taxon>
        <taxon>Fungi</taxon>
        <taxon>Dikarya</taxon>
        <taxon>Ascomycota</taxon>
        <taxon>Pezizomycotina</taxon>
        <taxon>Sordariomycetes</taxon>
        <taxon>Sordariomycetidae</taxon>
        <taxon>Sordariales</taxon>
        <taxon>Sordariaceae</taxon>
        <taxon>Sordaria</taxon>
    </lineage>
</organism>